<sequence length="238" mass="23275">MKKLFLTTATAALIALPAVAQDTTTTPDTGVGTGVDTGVGTGVDTGVGTGAGTGVDTGVGTGAGTGVDTGVGTDTGTGAGTGLDTGTGVGTDTGTGTGVDTGVGTGTGVDTGTGTDMNTGPGMGTDTGVDPNVEMDFDTEGAEGSVQLADVDPQDLEGATVRGSNGDEIGTVSEVLTFDEGEEMIRAIVVDLDGRQVELDSLSFDVVEGENGDDYAIELSIEQDTLDAMPDYEGDTDA</sequence>
<feature type="compositionally biased region" description="Gly residues" evidence="1">
    <location>
        <begin position="64"/>
        <end position="111"/>
    </location>
</feature>
<keyword evidence="5" id="KW-1185">Reference proteome</keyword>
<evidence type="ECO:0000256" key="1">
    <source>
        <dbReference type="SAM" id="MobiDB-lite"/>
    </source>
</evidence>
<name>A0ABW2UPE5_9RHOB</name>
<evidence type="ECO:0000313" key="5">
    <source>
        <dbReference type="Proteomes" id="UP001596516"/>
    </source>
</evidence>
<keyword evidence="2" id="KW-0732">Signal</keyword>
<feature type="region of interest" description="Disordered" evidence="1">
    <location>
        <begin position="64"/>
        <end position="137"/>
    </location>
</feature>
<protein>
    <submittedName>
        <fullName evidence="4">PRC-barrel domain-containing protein</fullName>
    </submittedName>
</protein>
<feature type="compositionally biased region" description="Low complexity" evidence="1">
    <location>
        <begin position="112"/>
        <end position="128"/>
    </location>
</feature>
<dbReference type="InterPro" id="IPR011033">
    <property type="entry name" value="PRC_barrel-like_sf"/>
</dbReference>
<dbReference type="SUPFAM" id="SSF50346">
    <property type="entry name" value="PRC-barrel domain"/>
    <property type="match status" value="1"/>
</dbReference>
<proteinExistence type="predicted"/>
<organism evidence="4 5">
    <name type="scientific">Plastorhodobacter daqingensis</name>
    <dbReference type="NCBI Taxonomy" id="1387281"/>
    <lineage>
        <taxon>Bacteria</taxon>
        <taxon>Pseudomonadati</taxon>
        <taxon>Pseudomonadota</taxon>
        <taxon>Alphaproteobacteria</taxon>
        <taxon>Rhodobacterales</taxon>
        <taxon>Paracoccaceae</taxon>
        <taxon>Plastorhodobacter</taxon>
    </lineage>
</organism>
<feature type="domain" description="PRC-barrel" evidence="3">
    <location>
        <begin position="155"/>
        <end position="196"/>
    </location>
</feature>
<accession>A0ABW2UPE5</accession>
<dbReference type="Gene3D" id="3.90.50.10">
    <property type="entry name" value="Photosynthetic Reaction Center, subunit H, domain 2"/>
    <property type="match status" value="1"/>
</dbReference>
<dbReference type="InterPro" id="IPR014747">
    <property type="entry name" value="Bac_photo_RC_H_C"/>
</dbReference>
<feature type="signal peptide" evidence="2">
    <location>
        <begin position="1"/>
        <end position="20"/>
    </location>
</feature>
<dbReference type="InterPro" id="IPR027275">
    <property type="entry name" value="PRC-brl_dom"/>
</dbReference>
<evidence type="ECO:0000313" key="4">
    <source>
        <dbReference type="EMBL" id="MFC7705082.1"/>
    </source>
</evidence>
<evidence type="ECO:0000259" key="3">
    <source>
        <dbReference type="Pfam" id="PF05239"/>
    </source>
</evidence>
<dbReference type="Proteomes" id="UP001596516">
    <property type="component" value="Unassembled WGS sequence"/>
</dbReference>
<dbReference type="EMBL" id="JBHTFQ010000006">
    <property type="protein sequence ID" value="MFC7705082.1"/>
    <property type="molecule type" value="Genomic_DNA"/>
</dbReference>
<feature type="chain" id="PRO_5045497095" evidence="2">
    <location>
        <begin position="21"/>
        <end position="238"/>
    </location>
</feature>
<reference evidence="5" key="1">
    <citation type="journal article" date="2019" name="Int. J. Syst. Evol. Microbiol.">
        <title>The Global Catalogue of Microorganisms (GCM) 10K type strain sequencing project: providing services to taxonomists for standard genome sequencing and annotation.</title>
        <authorList>
            <consortium name="The Broad Institute Genomics Platform"/>
            <consortium name="The Broad Institute Genome Sequencing Center for Infectious Disease"/>
            <person name="Wu L."/>
            <person name="Ma J."/>
        </authorList>
    </citation>
    <scope>NUCLEOTIDE SEQUENCE [LARGE SCALE GENOMIC DNA]</scope>
    <source>
        <strain evidence="5">CGMCC 1.12750</strain>
    </source>
</reference>
<gene>
    <name evidence="4" type="ORF">ACFQXB_12830</name>
</gene>
<comment type="caution">
    <text evidence="4">The sequence shown here is derived from an EMBL/GenBank/DDBJ whole genome shotgun (WGS) entry which is preliminary data.</text>
</comment>
<evidence type="ECO:0000256" key="2">
    <source>
        <dbReference type="SAM" id="SignalP"/>
    </source>
</evidence>
<dbReference type="Pfam" id="PF05239">
    <property type="entry name" value="PRC"/>
    <property type="match status" value="1"/>
</dbReference>